<organism evidence="3 4">
    <name type="scientific">Actinomadura rudentiformis</name>
    <dbReference type="NCBI Taxonomy" id="359158"/>
    <lineage>
        <taxon>Bacteria</taxon>
        <taxon>Bacillati</taxon>
        <taxon>Actinomycetota</taxon>
        <taxon>Actinomycetes</taxon>
        <taxon>Streptosporangiales</taxon>
        <taxon>Thermomonosporaceae</taxon>
        <taxon>Actinomadura</taxon>
    </lineage>
</organism>
<dbReference type="OrthoDB" id="3449988at2"/>
<dbReference type="InterPro" id="IPR051448">
    <property type="entry name" value="CdaR-like_regulators"/>
</dbReference>
<dbReference type="Proteomes" id="UP000468735">
    <property type="component" value="Unassembled WGS sequence"/>
</dbReference>
<name>A0A6H9YQP0_9ACTN</name>
<gene>
    <name evidence="3" type="ORF">F8566_25520</name>
</gene>
<dbReference type="PANTHER" id="PTHR33744">
    <property type="entry name" value="CARBOHYDRATE DIACID REGULATOR"/>
    <property type="match status" value="1"/>
</dbReference>
<dbReference type="InterPro" id="IPR025736">
    <property type="entry name" value="PucR_C-HTH_dom"/>
</dbReference>
<dbReference type="Pfam" id="PF13556">
    <property type="entry name" value="HTH_30"/>
    <property type="match status" value="1"/>
</dbReference>
<evidence type="ECO:0000313" key="4">
    <source>
        <dbReference type="Proteomes" id="UP000468735"/>
    </source>
</evidence>
<proteinExistence type="predicted"/>
<dbReference type="Pfam" id="PF25906">
    <property type="entry name" value="PucR-like_N"/>
    <property type="match status" value="1"/>
</dbReference>
<evidence type="ECO:0000259" key="2">
    <source>
        <dbReference type="Pfam" id="PF25906"/>
    </source>
</evidence>
<reference evidence="3 4" key="1">
    <citation type="submission" date="2019-09" db="EMBL/GenBank/DDBJ databases">
        <title>Actinomadura physcomitrii sp. nov., a novel actinomycete isolated from moss [Physcomitrium sphaericum (Ludw) Fuernr].</title>
        <authorList>
            <person name="Zhuang X."/>
            <person name="Liu C."/>
        </authorList>
    </citation>
    <scope>NUCLEOTIDE SEQUENCE [LARGE SCALE GENOMIC DNA]</scope>
    <source>
        <strain evidence="3 4">HMC1</strain>
    </source>
</reference>
<dbReference type="PANTHER" id="PTHR33744:SF1">
    <property type="entry name" value="DNA-BINDING TRANSCRIPTIONAL ACTIVATOR ADER"/>
    <property type="match status" value="1"/>
</dbReference>
<dbReference type="Gene3D" id="1.10.10.2840">
    <property type="entry name" value="PucR C-terminal helix-turn-helix domain"/>
    <property type="match status" value="1"/>
</dbReference>
<protein>
    <submittedName>
        <fullName evidence="3">PucR family transcriptional regulator</fullName>
    </submittedName>
</protein>
<feature type="domain" description="PucR C-terminal helix-turn-helix" evidence="1">
    <location>
        <begin position="335"/>
        <end position="393"/>
    </location>
</feature>
<dbReference type="InterPro" id="IPR058663">
    <property type="entry name" value="PucR-like_N"/>
</dbReference>
<evidence type="ECO:0000313" key="3">
    <source>
        <dbReference type="EMBL" id="KAB2346066.1"/>
    </source>
</evidence>
<evidence type="ECO:0000259" key="1">
    <source>
        <dbReference type="Pfam" id="PF13556"/>
    </source>
</evidence>
<dbReference type="AlphaFoldDB" id="A0A6H9YQP0"/>
<feature type="domain" description="PucR-like N-terminal" evidence="2">
    <location>
        <begin position="17"/>
        <end position="180"/>
    </location>
</feature>
<dbReference type="RefSeq" id="WP_151564182.1">
    <property type="nucleotide sequence ID" value="NZ_WBMT01000012.1"/>
</dbReference>
<sequence length="413" mass="46779">MTQALELPGPAEPDPVQVPPQFAQLMWAELDDVINEVVQEIRRAIPEYDRPENSAYDQILRLGAEKLLRAYIERIADPTVPTTERDETCRALGHFEAVEGRGLDHMQAAYRIAFHIAWRRTAAVAEREKIPSVIVTTMVESMLTYMDEAITQTRHGHRQAMEHADLRRREHRRQLLHLILQQPAVVPEAIEDLARTASWPLPEEVTMVAIHPDAPCTLSALDADVLIDLDAAAPCLLVPGPLDRNRKNMLEAALSEASSVLGLTMPLDKATHSLRWARRVLELAEEGIIRDGSLIPCEQHLMTMWLLSDVTLIEELTRRHLAPFDDMSDGHRRKLTETLAEWVTTRGNAVELAERMNVHAQTVRYRLRQLESYLGESLADPDTRFSLDVTLRAASLHRRRHLGRRGTPGNRGE</sequence>
<dbReference type="EMBL" id="WBMT01000012">
    <property type="protein sequence ID" value="KAB2346066.1"/>
    <property type="molecule type" value="Genomic_DNA"/>
</dbReference>
<accession>A0A6H9YQP0</accession>
<keyword evidence="4" id="KW-1185">Reference proteome</keyword>
<dbReference type="InterPro" id="IPR042070">
    <property type="entry name" value="PucR_C-HTH_sf"/>
</dbReference>
<comment type="caution">
    <text evidence="3">The sequence shown here is derived from an EMBL/GenBank/DDBJ whole genome shotgun (WGS) entry which is preliminary data.</text>
</comment>